<comment type="caution">
    <text evidence="2">The sequence shown here is derived from an EMBL/GenBank/DDBJ whole genome shotgun (WGS) entry which is preliminary data.</text>
</comment>
<dbReference type="Pfam" id="PF01370">
    <property type="entry name" value="Epimerase"/>
    <property type="match status" value="1"/>
</dbReference>
<dbReference type="Proteomes" id="UP000650424">
    <property type="component" value="Unassembled WGS sequence"/>
</dbReference>
<evidence type="ECO:0000313" key="3">
    <source>
        <dbReference type="Proteomes" id="UP000650424"/>
    </source>
</evidence>
<feature type="domain" description="NAD-dependent epimerase/dehydratase" evidence="1">
    <location>
        <begin position="62"/>
        <end position="207"/>
    </location>
</feature>
<proteinExistence type="predicted"/>
<protein>
    <submittedName>
        <fullName evidence="2">SDR family oxidoreductase</fullName>
    </submittedName>
</protein>
<gene>
    <name evidence="2" type="ORF">H8L32_14600</name>
</gene>
<evidence type="ECO:0000259" key="1">
    <source>
        <dbReference type="Pfam" id="PF01370"/>
    </source>
</evidence>
<reference evidence="2 3" key="1">
    <citation type="submission" date="2020-08" db="EMBL/GenBank/DDBJ databases">
        <title>Novel species isolated from subtropical streams in China.</title>
        <authorList>
            <person name="Lu H."/>
        </authorList>
    </citation>
    <scope>NUCLEOTIDE SEQUENCE [LARGE SCALE GENOMIC DNA]</scope>
    <source>
        <strain evidence="2 3">CY18W</strain>
    </source>
</reference>
<dbReference type="SUPFAM" id="SSF51735">
    <property type="entry name" value="NAD(P)-binding Rossmann-fold domains"/>
    <property type="match status" value="1"/>
</dbReference>
<sequence>MKKQCKQIGKPRLLIVGCGDVGMRLLPLLQTHFRVFALTSQAARFSELRAAGAVPILANLDQPHSLARLAGLASRVVHLAPPRSEGNTDIRTQNLIAVLADKSQLVYVSTTGVYGDCAGAEFDETRSVKPQNARATRRVAAERSLRAWARRSQSGLSILRVPGIYAAERLPLERLRKGTPALIEADDVYTNHIHADDLAQLIRLALFRALPNRIYHAVDDSDMKMAAYFDLVADSFELPRPPRLPRTELAQQVSPVLLSFMSESRRLRNQRIKLELGVRLRYSSVREGVLAALDSSGRMMKKTEP</sequence>
<dbReference type="CDD" id="cd05266">
    <property type="entry name" value="SDR_a4"/>
    <property type="match status" value="1"/>
</dbReference>
<dbReference type="EMBL" id="JACOGF010000007">
    <property type="protein sequence ID" value="MBC3918721.1"/>
    <property type="molecule type" value="Genomic_DNA"/>
</dbReference>
<dbReference type="InterPro" id="IPR001509">
    <property type="entry name" value="Epimerase_deHydtase"/>
</dbReference>
<name>A0ABR6ZS50_9BURK</name>
<dbReference type="Gene3D" id="3.40.50.720">
    <property type="entry name" value="NAD(P)-binding Rossmann-like Domain"/>
    <property type="match status" value="1"/>
</dbReference>
<dbReference type="PANTHER" id="PTHR48079">
    <property type="entry name" value="PROTEIN YEEZ"/>
    <property type="match status" value="1"/>
</dbReference>
<organism evidence="2 3">
    <name type="scientific">Undibacterium hunanense</name>
    <dbReference type="NCBI Taxonomy" id="2762292"/>
    <lineage>
        <taxon>Bacteria</taxon>
        <taxon>Pseudomonadati</taxon>
        <taxon>Pseudomonadota</taxon>
        <taxon>Betaproteobacteria</taxon>
        <taxon>Burkholderiales</taxon>
        <taxon>Oxalobacteraceae</taxon>
        <taxon>Undibacterium</taxon>
    </lineage>
</organism>
<dbReference type="PANTHER" id="PTHR48079:SF6">
    <property type="entry name" value="NAD(P)-BINDING DOMAIN-CONTAINING PROTEIN-RELATED"/>
    <property type="match status" value="1"/>
</dbReference>
<evidence type="ECO:0000313" key="2">
    <source>
        <dbReference type="EMBL" id="MBC3918721.1"/>
    </source>
</evidence>
<keyword evidence="3" id="KW-1185">Reference proteome</keyword>
<accession>A0ABR6ZS50</accession>
<dbReference type="InterPro" id="IPR036291">
    <property type="entry name" value="NAD(P)-bd_dom_sf"/>
</dbReference>
<dbReference type="RefSeq" id="WP_186947992.1">
    <property type="nucleotide sequence ID" value="NZ_JACOGF010000007.1"/>
</dbReference>
<dbReference type="InterPro" id="IPR051783">
    <property type="entry name" value="NAD(P)-dependent_oxidoreduct"/>
</dbReference>